<dbReference type="Gene3D" id="3.90.10.10">
    <property type="entry name" value="Cytochrome C3"/>
    <property type="match status" value="1"/>
</dbReference>
<keyword evidence="2" id="KW-0812">Transmembrane</keyword>
<gene>
    <name evidence="5" type="ORF">MAIT1_00124</name>
</gene>
<feature type="transmembrane region" description="Helical" evidence="2">
    <location>
        <begin position="635"/>
        <end position="656"/>
    </location>
</feature>
<keyword evidence="2" id="KW-0472">Membrane</keyword>
<dbReference type="CDD" id="cd08168">
    <property type="entry name" value="Cytochrom_C3"/>
    <property type="match status" value="1"/>
</dbReference>
<feature type="transmembrane region" description="Helical" evidence="2">
    <location>
        <begin position="519"/>
        <end position="538"/>
    </location>
</feature>
<dbReference type="InterPro" id="IPR054337">
    <property type="entry name" value="Mtrc-MtrF-like_dom_II/IV"/>
</dbReference>
<protein>
    <submittedName>
        <fullName evidence="5">Putative cytochrome b subunit of formate dehydrogenase</fullName>
    </submittedName>
</protein>
<dbReference type="InterPro" id="IPR051829">
    <property type="entry name" value="Multiheme_Cytochr_ET"/>
</dbReference>
<accession>A0A1Y2K8A3</accession>
<dbReference type="InterPro" id="IPR016174">
    <property type="entry name" value="Di-haem_cyt_TM"/>
</dbReference>
<dbReference type="SUPFAM" id="SSF81342">
    <property type="entry name" value="Transmembrane di-heme cytochromes"/>
    <property type="match status" value="1"/>
</dbReference>
<feature type="domain" description="Outer membrane cytochrome MtrC/MtrF-like" evidence="4">
    <location>
        <begin position="89"/>
        <end position="235"/>
    </location>
</feature>
<reference evidence="5 6" key="1">
    <citation type="journal article" date="2016" name="BMC Genomics">
        <title>Combined genomic and structural analyses of a cultured magnetotactic bacterium reveals its niche adaptation to a dynamic environment.</title>
        <authorList>
            <person name="Araujo A.C."/>
            <person name="Morillo V."/>
            <person name="Cypriano J."/>
            <person name="Teixeira L.C."/>
            <person name="Leao P."/>
            <person name="Lyra S."/>
            <person name="Almeida L.G."/>
            <person name="Bazylinski D.A."/>
            <person name="Vasconcellos A.T."/>
            <person name="Abreu F."/>
            <person name="Lins U."/>
        </authorList>
    </citation>
    <scope>NUCLEOTIDE SEQUENCE [LARGE SCALE GENOMIC DNA]</scope>
    <source>
        <strain evidence="5 6">IT-1</strain>
    </source>
</reference>
<sequence length="659" mass="74936">MNRFFKILRWSSLALVMGLSLFATPSAQANNAEEMAAAKVEIPEEVRKANKSCYKCHGDEDEKTYEMDDGSEKFIFVEPEPFDHSVHGKQECKGCHANVELERGEHEENLPITVGCVDCHMKNWEEAKKNGSANKERLAVVVTQIESYMHSVHAQPKRGDQSKTNAACKDCHNAHNVGALGSEVKAERRVQMADICGACHEKQKEQYKTSIHGVELLEKGNNKSAVCADCHTTHNIASPDDDQVKLTITKSCGNCHEKSYETYMHSYHGQVNRLGYAHTAKCYDCHGSHDLKAVKDPTSKVHINNRLKTCNECHKDAPEGFLGFHAHGDPNDFEKYPGIYITAKFMTALIIGVFLFFWTHVLLWFYREYQDRKQGKGYFVDHANPANETIYVRRFTAWWRTIHLLFAVSTMTLVMTGSTLLFSHTPWAPIVMDMLGGPKVEAIIHRTAAVTWLTVFFLHFLTAVYNITKAGKKFRWFGPTSMIPNWQDLKDVIAMFKWFFGFAERPTFDRWAYWQKFDYWAPFWGAAVIGLSGVMLFAPTVTAKFLPGFMFNIATIVHAEEALLATMFLFTVHFFNAHFRPDRFPMSTTIFTGAIPLEEFKHEHAREYERLKASGELEKHLVSKPSKLVARGSKLLATILILAGLTLLTLVTWGYVSSW</sequence>
<dbReference type="Proteomes" id="UP000194003">
    <property type="component" value="Unassembled WGS sequence"/>
</dbReference>
<dbReference type="OrthoDB" id="7387371at2"/>
<dbReference type="SUPFAM" id="SSF48695">
    <property type="entry name" value="Multiheme cytochromes"/>
    <property type="match status" value="1"/>
</dbReference>
<dbReference type="Pfam" id="PF22113">
    <property type="entry name" value="Mtrc-MtrF_II-IV_dom"/>
    <property type="match status" value="1"/>
</dbReference>
<keyword evidence="1 3" id="KW-0732">Signal</keyword>
<dbReference type="GO" id="GO:0016491">
    <property type="term" value="F:oxidoreductase activity"/>
    <property type="evidence" value="ECO:0007669"/>
    <property type="project" value="TreeGrafter"/>
</dbReference>
<proteinExistence type="predicted"/>
<dbReference type="EMBL" id="LVJN01000015">
    <property type="protein sequence ID" value="OSM06980.1"/>
    <property type="molecule type" value="Genomic_DNA"/>
</dbReference>
<feature type="transmembrane region" description="Helical" evidence="2">
    <location>
        <begin position="443"/>
        <end position="465"/>
    </location>
</feature>
<dbReference type="InterPro" id="IPR036280">
    <property type="entry name" value="Multihaem_cyt_sf"/>
</dbReference>
<feature type="transmembrane region" description="Helical" evidence="2">
    <location>
        <begin position="345"/>
        <end position="366"/>
    </location>
</feature>
<keyword evidence="2" id="KW-1133">Transmembrane helix</keyword>
<dbReference type="Gene3D" id="1.20.950.20">
    <property type="entry name" value="Transmembrane di-heme cytochromes, Chain C"/>
    <property type="match status" value="1"/>
</dbReference>
<keyword evidence="6" id="KW-1185">Reference proteome</keyword>
<evidence type="ECO:0000259" key="4">
    <source>
        <dbReference type="Pfam" id="PF22113"/>
    </source>
</evidence>
<dbReference type="PANTHER" id="PTHR35038:SF8">
    <property type="entry name" value="C-TYPE POLYHEME CYTOCHROME OMCC"/>
    <property type="match status" value="1"/>
</dbReference>
<organism evidence="5 6">
    <name type="scientific">Magnetofaba australis IT-1</name>
    <dbReference type="NCBI Taxonomy" id="1434232"/>
    <lineage>
        <taxon>Bacteria</taxon>
        <taxon>Pseudomonadati</taxon>
        <taxon>Pseudomonadota</taxon>
        <taxon>Magnetococcia</taxon>
        <taxon>Magnetococcales</taxon>
        <taxon>Magnetococcaceae</taxon>
        <taxon>Magnetofaba</taxon>
    </lineage>
</organism>
<comment type="caution">
    <text evidence="5">The sequence shown here is derived from an EMBL/GenBank/DDBJ whole genome shotgun (WGS) entry which is preliminary data.</text>
</comment>
<dbReference type="Gene3D" id="1.10.780.10">
    <property type="entry name" value="Hydroxylamine Oxidoreductase, Chain A, domain 1"/>
    <property type="match status" value="1"/>
</dbReference>
<feature type="signal peptide" evidence="3">
    <location>
        <begin position="1"/>
        <end position="29"/>
    </location>
</feature>
<dbReference type="AlphaFoldDB" id="A0A1Y2K8A3"/>
<name>A0A1Y2K8A3_9PROT</name>
<evidence type="ECO:0000256" key="2">
    <source>
        <dbReference type="SAM" id="Phobius"/>
    </source>
</evidence>
<evidence type="ECO:0000256" key="3">
    <source>
        <dbReference type="SAM" id="SignalP"/>
    </source>
</evidence>
<dbReference type="STRING" id="1434232.MAIT1_00124"/>
<evidence type="ECO:0000313" key="6">
    <source>
        <dbReference type="Proteomes" id="UP000194003"/>
    </source>
</evidence>
<evidence type="ECO:0000313" key="5">
    <source>
        <dbReference type="EMBL" id="OSM06980.1"/>
    </source>
</evidence>
<dbReference type="GO" id="GO:0016020">
    <property type="term" value="C:membrane"/>
    <property type="evidence" value="ECO:0007669"/>
    <property type="project" value="InterPro"/>
</dbReference>
<feature type="chain" id="PRO_5012802088" evidence="3">
    <location>
        <begin position="30"/>
        <end position="659"/>
    </location>
</feature>
<dbReference type="RefSeq" id="WP_085440848.1">
    <property type="nucleotide sequence ID" value="NZ_LVJN01000015.1"/>
</dbReference>
<feature type="transmembrane region" description="Helical" evidence="2">
    <location>
        <begin position="402"/>
        <end position="423"/>
    </location>
</feature>
<dbReference type="PANTHER" id="PTHR35038">
    <property type="entry name" value="DISSIMILATORY SULFITE REDUCTASE SIRA"/>
    <property type="match status" value="1"/>
</dbReference>
<dbReference type="GO" id="GO:0022904">
    <property type="term" value="P:respiratory electron transport chain"/>
    <property type="evidence" value="ECO:0007669"/>
    <property type="project" value="InterPro"/>
</dbReference>
<evidence type="ECO:0000256" key="1">
    <source>
        <dbReference type="ARBA" id="ARBA00022729"/>
    </source>
</evidence>
<feature type="transmembrane region" description="Helical" evidence="2">
    <location>
        <begin position="550"/>
        <end position="575"/>
    </location>
</feature>